<feature type="transmembrane region" description="Helical" evidence="1">
    <location>
        <begin position="194"/>
        <end position="215"/>
    </location>
</feature>
<evidence type="ECO:0000313" key="3">
    <source>
        <dbReference type="EMBL" id="KIY45717.1"/>
    </source>
</evidence>
<protein>
    <recommendedName>
        <fullName evidence="2">DUF6534 domain-containing protein</fullName>
    </recommendedName>
</protein>
<keyword evidence="4" id="KW-1185">Reference proteome</keyword>
<feature type="transmembrane region" description="Helical" evidence="1">
    <location>
        <begin position="124"/>
        <end position="146"/>
    </location>
</feature>
<sequence>MASLPRPPVDFCSPLRAIVPATAIAFLVLLADRKENLNNLLDPRIGDDSNKTLQNLFSMANILTVVTDVLISIVMIVLLQKSKTGFRRSTDVINRLMIFTLSTGLPTMLTALACEILIKTSPETPFFLIFIVTLGRWYTNCLLVNLNARDYINGMADMPSMGLELIPLATLNCCPSEERRRPYNASLVAARNSFALYAASLASASIAAVPIHQILSSHPFFLPSPVWSHETFQINIETRTDIAYDHPDPCIQTPAIVFDPEGKSGLNMSF</sequence>
<proteinExistence type="predicted"/>
<organism evidence="3 4">
    <name type="scientific">Fistulina hepatica ATCC 64428</name>
    <dbReference type="NCBI Taxonomy" id="1128425"/>
    <lineage>
        <taxon>Eukaryota</taxon>
        <taxon>Fungi</taxon>
        <taxon>Dikarya</taxon>
        <taxon>Basidiomycota</taxon>
        <taxon>Agaricomycotina</taxon>
        <taxon>Agaricomycetes</taxon>
        <taxon>Agaricomycetidae</taxon>
        <taxon>Agaricales</taxon>
        <taxon>Fistulinaceae</taxon>
        <taxon>Fistulina</taxon>
    </lineage>
</organism>
<keyword evidence="1" id="KW-0812">Transmembrane</keyword>
<evidence type="ECO:0000259" key="2">
    <source>
        <dbReference type="Pfam" id="PF20152"/>
    </source>
</evidence>
<keyword evidence="1" id="KW-1133">Transmembrane helix</keyword>
<feature type="transmembrane region" description="Helical" evidence="1">
    <location>
        <begin position="92"/>
        <end position="118"/>
    </location>
</feature>
<dbReference type="InterPro" id="IPR045339">
    <property type="entry name" value="DUF6534"/>
</dbReference>
<keyword evidence="1" id="KW-0472">Membrane</keyword>
<dbReference type="EMBL" id="KN882046">
    <property type="protein sequence ID" value="KIY45717.1"/>
    <property type="molecule type" value="Genomic_DNA"/>
</dbReference>
<name>A0A0D7A3V5_9AGAR</name>
<feature type="transmembrane region" description="Helical" evidence="1">
    <location>
        <begin position="56"/>
        <end position="80"/>
    </location>
</feature>
<accession>A0A0D7A3V5</accession>
<dbReference type="Pfam" id="PF20152">
    <property type="entry name" value="DUF6534"/>
    <property type="match status" value="1"/>
</dbReference>
<dbReference type="PANTHER" id="PTHR40465:SF1">
    <property type="entry name" value="DUF6534 DOMAIN-CONTAINING PROTEIN"/>
    <property type="match status" value="1"/>
</dbReference>
<dbReference type="PANTHER" id="PTHR40465">
    <property type="entry name" value="CHROMOSOME 1, WHOLE GENOME SHOTGUN SEQUENCE"/>
    <property type="match status" value="1"/>
</dbReference>
<reference evidence="3 4" key="1">
    <citation type="journal article" date="2015" name="Fungal Genet. Biol.">
        <title>Evolution of novel wood decay mechanisms in Agaricales revealed by the genome sequences of Fistulina hepatica and Cylindrobasidium torrendii.</title>
        <authorList>
            <person name="Floudas D."/>
            <person name="Held B.W."/>
            <person name="Riley R."/>
            <person name="Nagy L.G."/>
            <person name="Koehler G."/>
            <person name="Ransdell A.S."/>
            <person name="Younus H."/>
            <person name="Chow J."/>
            <person name="Chiniquy J."/>
            <person name="Lipzen A."/>
            <person name="Tritt A."/>
            <person name="Sun H."/>
            <person name="Haridas S."/>
            <person name="LaButti K."/>
            <person name="Ohm R.A."/>
            <person name="Kues U."/>
            <person name="Blanchette R.A."/>
            <person name="Grigoriev I.V."/>
            <person name="Minto R.E."/>
            <person name="Hibbett D.S."/>
        </authorList>
    </citation>
    <scope>NUCLEOTIDE SEQUENCE [LARGE SCALE GENOMIC DNA]</scope>
    <source>
        <strain evidence="3 4">ATCC 64428</strain>
    </source>
</reference>
<feature type="transmembrane region" description="Helical" evidence="1">
    <location>
        <begin position="12"/>
        <end position="31"/>
    </location>
</feature>
<evidence type="ECO:0000256" key="1">
    <source>
        <dbReference type="SAM" id="Phobius"/>
    </source>
</evidence>
<dbReference type="AlphaFoldDB" id="A0A0D7A3V5"/>
<feature type="domain" description="DUF6534" evidence="2">
    <location>
        <begin position="64"/>
        <end position="151"/>
    </location>
</feature>
<dbReference type="OrthoDB" id="3263055at2759"/>
<gene>
    <name evidence="3" type="ORF">FISHEDRAFT_76265</name>
</gene>
<evidence type="ECO:0000313" key="4">
    <source>
        <dbReference type="Proteomes" id="UP000054144"/>
    </source>
</evidence>
<dbReference type="Proteomes" id="UP000054144">
    <property type="component" value="Unassembled WGS sequence"/>
</dbReference>